<sequence length="111" mass="12442">MKFPKVGGAQIEVADRVCDFLRAAYPEKTAAHVHADTGVSTKTVEKWLARISAPGAAHLVVLVGVYGPEFLSAVMPKRPAWLDRAEREREHLQLKADLDRIRDRLKTPEDR</sequence>
<dbReference type="EMBL" id="QFPN01000007">
    <property type="protein sequence ID" value="PZQ13652.1"/>
    <property type="molecule type" value="Genomic_DNA"/>
</dbReference>
<evidence type="ECO:0000313" key="2">
    <source>
        <dbReference type="Proteomes" id="UP000249577"/>
    </source>
</evidence>
<gene>
    <name evidence="1" type="ORF">DI565_14010</name>
</gene>
<evidence type="ECO:0000313" key="1">
    <source>
        <dbReference type="EMBL" id="PZQ13652.1"/>
    </source>
</evidence>
<comment type="caution">
    <text evidence="1">The sequence shown here is derived from an EMBL/GenBank/DDBJ whole genome shotgun (WGS) entry which is preliminary data.</text>
</comment>
<dbReference type="Proteomes" id="UP000249577">
    <property type="component" value="Unassembled WGS sequence"/>
</dbReference>
<dbReference type="AlphaFoldDB" id="A0A2W5K931"/>
<reference evidence="1 2" key="1">
    <citation type="submission" date="2017-08" db="EMBL/GenBank/DDBJ databases">
        <title>Infants hospitalized years apart are colonized by the same room-sourced microbial strains.</title>
        <authorList>
            <person name="Brooks B."/>
            <person name="Olm M.R."/>
            <person name="Firek B.A."/>
            <person name="Baker R."/>
            <person name="Thomas B.C."/>
            <person name="Morowitz M.J."/>
            <person name="Banfield J.F."/>
        </authorList>
    </citation>
    <scope>NUCLEOTIDE SEQUENCE [LARGE SCALE GENOMIC DNA]</scope>
    <source>
        <strain evidence="1">S2_005_003_R2_43</strain>
    </source>
</reference>
<accession>A0A2W5K931</accession>
<organism evidence="1 2">
    <name type="scientific">Ancylobacter novellus</name>
    <name type="common">Thiobacillus novellus</name>
    <dbReference type="NCBI Taxonomy" id="921"/>
    <lineage>
        <taxon>Bacteria</taxon>
        <taxon>Pseudomonadati</taxon>
        <taxon>Pseudomonadota</taxon>
        <taxon>Alphaproteobacteria</taxon>
        <taxon>Hyphomicrobiales</taxon>
        <taxon>Xanthobacteraceae</taxon>
        <taxon>Ancylobacter</taxon>
    </lineage>
</organism>
<proteinExistence type="predicted"/>
<evidence type="ECO:0008006" key="3">
    <source>
        <dbReference type="Google" id="ProtNLM"/>
    </source>
</evidence>
<protein>
    <recommendedName>
        <fullName evidence="3">DNA-binding protein</fullName>
    </recommendedName>
</protein>
<name>A0A2W5K931_ANCNO</name>